<evidence type="ECO:0000313" key="3">
    <source>
        <dbReference type="Proteomes" id="UP000789342"/>
    </source>
</evidence>
<accession>A0A9N9GYX5</accession>
<reference evidence="2" key="1">
    <citation type="submission" date="2021-06" db="EMBL/GenBank/DDBJ databases">
        <authorList>
            <person name="Kallberg Y."/>
            <person name="Tangrot J."/>
            <person name="Rosling A."/>
        </authorList>
    </citation>
    <scope>NUCLEOTIDE SEQUENCE</scope>
    <source>
        <strain evidence="2">CL551</strain>
    </source>
</reference>
<feature type="compositionally biased region" description="Polar residues" evidence="1">
    <location>
        <begin position="220"/>
        <end position="245"/>
    </location>
</feature>
<comment type="caution">
    <text evidence="2">The sequence shown here is derived from an EMBL/GenBank/DDBJ whole genome shotgun (WGS) entry which is preliminary data.</text>
</comment>
<feature type="compositionally biased region" description="Low complexity" evidence="1">
    <location>
        <begin position="180"/>
        <end position="192"/>
    </location>
</feature>
<evidence type="ECO:0000256" key="1">
    <source>
        <dbReference type="SAM" id="MobiDB-lite"/>
    </source>
</evidence>
<organism evidence="2 3">
    <name type="scientific">Acaulospora morrowiae</name>
    <dbReference type="NCBI Taxonomy" id="94023"/>
    <lineage>
        <taxon>Eukaryota</taxon>
        <taxon>Fungi</taxon>
        <taxon>Fungi incertae sedis</taxon>
        <taxon>Mucoromycota</taxon>
        <taxon>Glomeromycotina</taxon>
        <taxon>Glomeromycetes</taxon>
        <taxon>Diversisporales</taxon>
        <taxon>Acaulosporaceae</taxon>
        <taxon>Acaulospora</taxon>
    </lineage>
</organism>
<feature type="non-terminal residue" evidence="2">
    <location>
        <position position="1"/>
    </location>
</feature>
<name>A0A9N9GYX5_9GLOM</name>
<dbReference type="OrthoDB" id="2402916at2759"/>
<dbReference type="AlphaFoldDB" id="A0A9N9GYX5"/>
<feature type="region of interest" description="Disordered" evidence="1">
    <location>
        <begin position="155"/>
        <end position="294"/>
    </location>
</feature>
<gene>
    <name evidence="2" type="ORF">AMORRO_LOCUS9695</name>
</gene>
<evidence type="ECO:0000313" key="2">
    <source>
        <dbReference type="EMBL" id="CAG8645070.1"/>
    </source>
</evidence>
<protein>
    <submittedName>
        <fullName evidence="2">2204_t:CDS:1</fullName>
    </submittedName>
</protein>
<sequence>VVLIFACLGYIMFQRNSRKNKGTRLEETTSINSENVIPIAYIPPNTPKTPENIYQEANASQNTLIDITDDTSCEVGTILQATKTSPVTTTANTATVVTATRVKPALVRINTIKSVNTTANSIRSGISTSPDPLSVDKSSLNTPSVLSVQNSPETTSIIVGNDNTMNEVPRIDIERSSGESSRPSTRAAPSSRQHLNSPFLDPIEGRQSFGLFGSDEVYNTDPTTPQLQRESTVSSNSTNGRSTMFSDEGDGEITIFWGGNDEPFMPTAGTKEKEINPKIEDPNKNVTNTKEENI</sequence>
<proteinExistence type="predicted"/>
<dbReference type="EMBL" id="CAJVPV010009772">
    <property type="protein sequence ID" value="CAG8645070.1"/>
    <property type="molecule type" value="Genomic_DNA"/>
</dbReference>
<feature type="compositionally biased region" description="Polar residues" evidence="1">
    <location>
        <begin position="155"/>
        <end position="166"/>
    </location>
</feature>
<dbReference type="Proteomes" id="UP000789342">
    <property type="component" value="Unassembled WGS sequence"/>
</dbReference>
<keyword evidence="3" id="KW-1185">Reference proteome</keyword>
<feature type="compositionally biased region" description="Basic and acidic residues" evidence="1">
    <location>
        <begin position="270"/>
        <end position="294"/>
    </location>
</feature>